<evidence type="ECO:0000313" key="2">
    <source>
        <dbReference type="EMBL" id="OYQ46925.1"/>
    </source>
</evidence>
<dbReference type="RefSeq" id="WP_094485401.1">
    <property type="nucleotide sequence ID" value="NZ_NOXX01000153.1"/>
</dbReference>
<name>A0A256A1C4_9FLAO</name>
<feature type="transmembrane region" description="Helical" evidence="1">
    <location>
        <begin position="6"/>
        <end position="23"/>
    </location>
</feature>
<gene>
    <name evidence="2" type="ORF">CHX27_03595</name>
</gene>
<keyword evidence="1" id="KW-0812">Transmembrane</keyword>
<evidence type="ECO:0000313" key="3">
    <source>
        <dbReference type="Proteomes" id="UP000216035"/>
    </source>
</evidence>
<accession>A0A256A1C4</accession>
<keyword evidence="3" id="KW-1185">Reference proteome</keyword>
<feature type="transmembrane region" description="Helical" evidence="1">
    <location>
        <begin position="30"/>
        <end position="47"/>
    </location>
</feature>
<dbReference type="EMBL" id="NOXX01000153">
    <property type="protein sequence ID" value="OYQ46925.1"/>
    <property type="molecule type" value="Genomic_DNA"/>
</dbReference>
<protein>
    <submittedName>
        <fullName evidence="2">Uncharacterized protein</fullName>
    </submittedName>
</protein>
<keyword evidence="1" id="KW-0472">Membrane</keyword>
<evidence type="ECO:0000256" key="1">
    <source>
        <dbReference type="SAM" id="Phobius"/>
    </source>
</evidence>
<feature type="transmembrane region" description="Helical" evidence="1">
    <location>
        <begin position="171"/>
        <end position="189"/>
    </location>
</feature>
<proteinExistence type="predicted"/>
<dbReference type="AlphaFoldDB" id="A0A256A1C4"/>
<keyword evidence="1" id="KW-1133">Transmembrane helix</keyword>
<comment type="caution">
    <text evidence="2">The sequence shown here is derived from an EMBL/GenBank/DDBJ whole genome shotgun (WGS) entry which is preliminary data.</text>
</comment>
<reference evidence="2 3" key="1">
    <citation type="submission" date="2017-07" db="EMBL/GenBank/DDBJ databases">
        <title>Flavobacterium cyanobacteriorum sp. nov., isolated from cyanobacterial aggregates in a eutrophic lake.</title>
        <authorList>
            <person name="Cai H."/>
        </authorList>
    </citation>
    <scope>NUCLEOTIDE SEQUENCE [LARGE SCALE GENOMIC DNA]</scope>
    <source>
        <strain evidence="2 3">TH167</strain>
    </source>
</reference>
<dbReference type="Proteomes" id="UP000216035">
    <property type="component" value="Unassembled WGS sequence"/>
</dbReference>
<organism evidence="2 3">
    <name type="scientific">Flavobacterium aurantiibacter</name>
    <dbReference type="NCBI Taxonomy" id="2023067"/>
    <lineage>
        <taxon>Bacteria</taxon>
        <taxon>Pseudomonadati</taxon>
        <taxon>Bacteroidota</taxon>
        <taxon>Flavobacteriia</taxon>
        <taxon>Flavobacteriales</taxon>
        <taxon>Flavobacteriaceae</taxon>
        <taxon>Flavobacterium</taxon>
    </lineage>
</organism>
<dbReference type="OrthoDB" id="1444853at2"/>
<sequence length="192" mass="22117">MNVYLLTAALLAGVLLYYFLFAGKKKSRTVLYFGLIIGVFTFFIYRVDKSCFGASTPIELKLTNKTEQRLKIYTITFWDDVNRQTQSATIYHAELSANETSAFWFENDSSNFWLVAKDSRNQIVYLNKVLDNGTSLFYEIPRMSTVIKDGNVNLASKLTRSTDKSLAFERVMLWINTALVCLICVLFFYHKV</sequence>